<name>A0A2S9XRB5_9BACT</name>
<evidence type="ECO:0000313" key="6">
    <source>
        <dbReference type="EMBL" id="PRP95231.1"/>
    </source>
</evidence>
<reference evidence="6 7" key="1">
    <citation type="submission" date="2018-03" db="EMBL/GenBank/DDBJ databases">
        <title>Draft Genome Sequences of the Obligatory Marine Myxobacteria Enhygromyxa salina SWB007.</title>
        <authorList>
            <person name="Poehlein A."/>
            <person name="Moghaddam J.A."/>
            <person name="Harms H."/>
            <person name="Alanjari M."/>
            <person name="Koenig G.M."/>
            <person name="Daniel R."/>
            <person name="Schaeberle T.F."/>
        </authorList>
    </citation>
    <scope>NUCLEOTIDE SEQUENCE [LARGE SCALE GENOMIC DNA]</scope>
    <source>
        <strain evidence="6 7">SWB007</strain>
    </source>
</reference>
<dbReference type="InterPro" id="IPR006913">
    <property type="entry name" value="CENP-V/GFA"/>
</dbReference>
<dbReference type="GO" id="GO:0016846">
    <property type="term" value="F:carbon-sulfur lyase activity"/>
    <property type="evidence" value="ECO:0007669"/>
    <property type="project" value="InterPro"/>
</dbReference>
<evidence type="ECO:0000256" key="1">
    <source>
        <dbReference type="ARBA" id="ARBA00005495"/>
    </source>
</evidence>
<protein>
    <submittedName>
        <fullName evidence="6">Glutathione-dependent formaldehyde-activating enzyme</fullName>
    </submittedName>
</protein>
<organism evidence="6 7">
    <name type="scientific">Enhygromyxa salina</name>
    <dbReference type="NCBI Taxonomy" id="215803"/>
    <lineage>
        <taxon>Bacteria</taxon>
        <taxon>Pseudomonadati</taxon>
        <taxon>Myxococcota</taxon>
        <taxon>Polyangia</taxon>
        <taxon>Nannocystales</taxon>
        <taxon>Nannocystaceae</taxon>
        <taxon>Enhygromyxa</taxon>
    </lineage>
</organism>
<evidence type="ECO:0000313" key="7">
    <source>
        <dbReference type="Proteomes" id="UP000238823"/>
    </source>
</evidence>
<evidence type="ECO:0000259" key="5">
    <source>
        <dbReference type="PROSITE" id="PS51891"/>
    </source>
</evidence>
<dbReference type="Pfam" id="PF04828">
    <property type="entry name" value="GFA"/>
    <property type="match status" value="1"/>
</dbReference>
<dbReference type="SUPFAM" id="SSF51316">
    <property type="entry name" value="Mss4-like"/>
    <property type="match status" value="1"/>
</dbReference>
<comment type="similarity">
    <text evidence="1">Belongs to the Gfa family.</text>
</comment>
<gene>
    <name evidence="6" type="ORF">ENSA7_75450</name>
</gene>
<dbReference type="AlphaFoldDB" id="A0A2S9XRB5"/>
<dbReference type="GO" id="GO:0046872">
    <property type="term" value="F:metal ion binding"/>
    <property type="evidence" value="ECO:0007669"/>
    <property type="project" value="UniProtKB-KW"/>
</dbReference>
<evidence type="ECO:0000256" key="2">
    <source>
        <dbReference type="ARBA" id="ARBA00022723"/>
    </source>
</evidence>
<dbReference type="PANTHER" id="PTHR33337:SF40">
    <property type="entry name" value="CENP-V_GFA DOMAIN-CONTAINING PROTEIN-RELATED"/>
    <property type="match status" value="1"/>
</dbReference>
<evidence type="ECO:0000256" key="4">
    <source>
        <dbReference type="ARBA" id="ARBA00023239"/>
    </source>
</evidence>
<keyword evidence="2" id="KW-0479">Metal-binding</keyword>
<sequence>MCGAVRFTADVAPKISACHCGMCRQWTSGVLLSAMAKDVSFEGEDAITVFSSSSWAERGFCSRCGSSLFYRITAEGPHHGAMSIALGVLDEPSGLPLEMEWFIDRKPDGYAFAGEHKRLTEAEALALFTAPEG</sequence>
<dbReference type="PANTHER" id="PTHR33337">
    <property type="entry name" value="GFA DOMAIN-CONTAINING PROTEIN"/>
    <property type="match status" value="1"/>
</dbReference>
<proteinExistence type="inferred from homology"/>
<keyword evidence="3" id="KW-0862">Zinc</keyword>
<dbReference type="EMBL" id="PVNL01000138">
    <property type="protein sequence ID" value="PRP95231.1"/>
    <property type="molecule type" value="Genomic_DNA"/>
</dbReference>
<evidence type="ECO:0000256" key="3">
    <source>
        <dbReference type="ARBA" id="ARBA00022833"/>
    </source>
</evidence>
<dbReference type="InterPro" id="IPR011057">
    <property type="entry name" value="Mss4-like_sf"/>
</dbReference>
<keyword evidence="4" id="KW-0456">Lyase</keyword>
<dbReference type="Proteomes" id="UP000238823">
    <property type="component" value="Unassembled WGS sequence"/>
</dbReference>
<dbReference type="Gene3D" id="3.90.1590.10">
    <property type="entry name" value="glutathione-dependent formaldehyde- activating enzyme (gfa)"/>
    <property type="match status" value="1"/>
</dbReference>
<dbReference type="PROSITE" id="PS51891">
    <property type="entry name" value="CENP_V_GFA"/>
    <property type="match status" value="1"/>
</dbReference>
<accession>A0A2S9XRB5</accession>
<comment type="caution">
    <text evidence="6">The sequence shown here is derived from an EMBL/GenBank/DDBJ whole genome shotgun (WGS) entry which is preliminary data.</text>
</comment>
<feature type="domain" description="CENP-V/GFA" evidence="5">
    <location>
        <begin position="1"/>
        <end position="98"/>
    </location>
</feature>